<gene>
    <name evidence="1" type="ORF">GCM10011379_52030</name>
</gene>
<keyword evidence="2" id="KW-1185">Reference proteome</keyword>
<evidence type="ECO:0000313" key="2">
    <source>
        <dbReference type="Proteomes" id="UP000627292"/>
    </source>
</evidence>
<sequence length="93" mass="11013">MHNSCTTEDLLQYLYNDLPAGERTKIEVMLQENWGHREKLQVLKEAQEQLNYTPLEEPRSQSLQNVLDHLYNSNKPEKRSYTTWYSKPAADML</sequence>
<organism evidence="1 2">
    <name type="scientific">Filimonas zeae</name>
    <dbReference type="NCBI Taxonomy" id="1737353"/>
    <lineage>
        <taxon>Bacteria</taxon>
        <taxon>Pseudomonadati</taxon>
        <taxon>Bacteroidota</taxon>
        <taxon>Chitinophagia</taxon>
        <taxon>Chitinophagales</taxon>
        <taxon>Chitinophagaceae</taxon>
        <taxon>Filimonas</taxon>
    </lineage>
</organism>
<name>A0A917J4T6_9BACT</name>
<comment type="caution">
    <text evidence="1">The sequence shown here is derived from an EMBL/GenBank/DDBJ whole genome shotgun (WGS) entry which is preliminary data.</text>
</comment>
<dbReference type="EMBL" id="BMIB01000006">
    <property type="protein sequence ID" value="GGH80728.1"/>
    <property type="molecule type" value="Genomic_DNA"/>
</dbReference>
<dbReference type="Proteomes" id="UP000627292">
    <property type="component" value="Unassembled WGS sequence"/>
</dbReference>
<reference evidence="1" key="1">
    <citation type="journal article" date="2014" name="Int. J. Syst. Evol. Microbiol.">
        <title>Complete genome sequence of Corynebacterium casei LMG S-19264T (=DSM 44701T), isolated from a smear-ripened cheese.</title>
        <authorList>
            <consortium name="US DOE Joint Genome Institute (JGI-PGF)"/>
            <person name="Walter F."/>
            <person name="Albersmeier A."/>
            <person name="Kalinowski J."/>
            <person name="Ruckert C."/>
        </authorList>
    </citation>
    <scope>NUCLEOTIDE SEQUENCE</scope>
    <source>
        <strain evidence="1">CGMCC 1.15290</strain>
    </source>
</reference>
<evidence type="ECO:0000313" key="1">
    <source>
        <dbReference type="EMBL" id="GGH80728.1"/>
    </source>
</evidence>
<reference evidence="1" key="2">
    <citation type="submission" date="2020-09" db="EMBL/GenBank/DDBJ databases">
        <authorList>
            <person name="Sun Q."/>
            <person name="Zhou Y."/>
        </authorList>
    </citation>
    <scope>NUCLEOTIDE SEQUENCE</scope>
    <source>
        <strain evidence="1">CGMCC 1.15290</strain>
    </source>
</reference>
<protein>
    <submittedName>
        <fullName evidence="1">Uncharacterized protein</fullName>
    </submittedName>
</protein>
<proteinExistence type="predicted"/>
<accession>A0A917J4T6</accession>
<dbReference type="AlphaFoldDB" id="A0A917J4T6"/>